<dbReference type="Proteomes" id="UP000605427">
    <property type="component" value="Unassembled WGS sequence"/>
</dbReference>
<dbReference type="EMBL" id="BMDD01000004">
    <property type="protein sequence ID" value="GGH82520.1"/>
    <property type="molecule type" value="Genomic_DNA"/>
</dbReference>
<evidence type="ECO:0000313" key="4">
    <source>
        <dbReference type="Proteomes" id="UP000605427"/>
    </source>
</evidence>
<evidence type="ECO:0000259" key="2">
    <source>
        <dbReference type="PROSITE" id="PS50937"/>
    </source>
</evidence>
<dbReference type="PANTHER" id="PTHR30204:SF96">
    <property type="entry name" value="CHROMOSOME-ANCHORING PROTEIN RACA"/>
    <property type="match status" value="1"/>
</dbReference>
<sequence length="276" mass="32435">MENKTYTVGTFAKLTGVTERTLRFYHKKGLLEPSAYNNLGHRLYTDRDLIRLQQILTLKFLDYPLERIAEELEAEGSALRGSLEHQKQLLRQKRDQLDRMLHTLEHTLSLSESEHEPEWEPDVLLLMIRSVSTEEQQRLWMAERMPDSLMQRFWPEGQASEQWRSVEREAMQWISRLKKLMREGLPPEDPQVQRFATELLGRISGMLSRLEKPLTEEEMKALESFAKIDPAQMFQFPVTFTMEEERYVERMWDTMIADAAEHDDGEEPDGGGNHGR</sequence>
<reference evidence="4" key="1">
    <citation type="journal article" date="2019" name="Int. J. Syst. Evol. Microbiol.">
        <title>The Global Catalogue of Microorganisms (GCM) 10K type strain sequencing project: providing services to taxonomists for standard genome sequencing and annotation.</title>
        <authorList>
            <consortium name="The Broad Institute Genomics Platform"/>
            <consortium name="The Broad Institute Genome Sequencing Center for Infectious Disease"/>
            <person name="Wu L."/>
            <person name="Ma J."/>
        </authorList>
    </citation>
    <scope>NUCLEOTIDE SEQUENCE [LARGE SCALE GENOMIC DNA]</scope>
    <source>
        <strain evidence="4">CCM 8702</strain>
    </source>
</reference>
<dbReference type="Pfam" id="PF13411">
    <property type="entry name" value="MerR_1"/>
    <property type="match status" value="1"/>
</dbReference>
<dbReference type="InterPro" id="IPR000551">
    <property type="entry name" value="MerR-type_HTH_dom"/>
</dbReference>
<dbReference type="RefSeq" id="WP_172245658.1">
    <property type="nucleotide sequence ID" value="NZ_BMDD01000004.1"/>
</dbReference>
<dbReference type="InterPro" id="IPR009061">
    <property type="entry name" value="DNA-bd_dom_put_sf"/>
</dbReference>
<dbReference type="CDD" id="cd01106">
    <property type="entry name" value="HTH_TipAL-Mta"/>
    <property type="match status" value="1"/>
</dbReference>
<gene>
    <name evidence="3" type="ORF">GCM10007362_33960</name>
</gene>
<evidence type="ECO:0000313" key="3">
    <source>
        <dbReference type="EMBL" id="GGH82520.1"/>
    </source>
</evidence>
<name>A0ABQ2A0T9_9BACL</name>
<keyword evidence="1" id="KW-0238">DNA-binding</keyword>
<accession>A0ABQ2A0T9</accession>
<keyword evidence="4" id="KW-1185">Reference proteome</keyword>
<dbReference type="PRINTS" id="PR00040">
    <property type="entry name" value="HTHMERR"/>
</dbReference>
<dbReference type="SUPFAM" id="SSF46955">
    <property type="entry name" value="Putative DNA-binding domain"/>
    <property type="match status" value="1"/>
</dbReference>
<dbReference type="SMART" id="SM00422">
    <property type="entry name" value="HTH_MERR"/>
    <property type="match status" value="1"/>
</dbReference>
<comment type="caution">
    <text evidence="3">The sequence shown here is derived from an EMBL/GenBank/DDBJ whole genome shotgun (WGS) entry which is preliminary data.</text>
</comment>
<dbReference type="PROSITE" id="PS50937">
    <property type="entry name" value="HTH_MERR_2"/>
    <property type="match status" value="1"/>
</dbReference>
<dbReference type="InterPro" id="IPR047057">
    <property type="entry name" value="MerR_fam"/>
</dbReference>
<organism evidence="3 4">
    <name type="scientific">Saccharibacillus endophyticus</name>
    <dbReference type="NCBI Taxonomy" id="2060666"/>
    <lineage>
        <taxon>Bacteria</taxon>
        <taxon>Bacillati</taxon>
        <taxon>Bacillota</taxon>
        <taxon>Bacilli</taxon>
        <taxon>Bacillales</taxon>
        <taxon>Paenibacillaceae</taxon>
        <taxon>Saccharibacillus</taxon>
    </lineage>
</organism>
<dbReference type="PANTHER" id="PTHR30204">
    <property type="entry name" value="REDOX-CYCLING DRUG-SENSING TRANSCRIPTIONAL ACTIVATOR SOXR"/>
    <property type="match status" value="1"/>
</dbReference>
<proteinExistence type="predicted"/>
<feature type="domain" description="HTH merR-type" evidence="2">
    <location>
        <begin position="5"/>
        <end position="74"/>
    </location>
</feature>
<protein>
    <recommendedName>
        <fullName evidence="2">HTH merR-type domain-containing protein</fullName>
    </recommendedName>
</protein>
<evidence type="ECO:0000256" key="1">
    <source>
        <dbReference type="ARBA" id="ARBA00023125"/>
    </source>
</evidence>
<dbReference type="Gene3D" id="1.10.1660.10">
    <property type="match status" value="1"/>
</dbReference>